<dbReference type="Pfam" id="PF10636">
    <property type="entry name" value="hemP"/>
    <property type="match status" value="1"/>
</dbReference>
<dbReference type="GeneID" id="99687015"/>
<dbReference type="Gene3D" id="2.10.70.10">
    <property type="entry name" value="Complement Module, domain 1"/>
    <property type="match status" value="1"/>
</dbReference>
<sequence length="71" mass="7889">MATTMLQPDPREPLRPSGDTPARRPAPSPASRRPRWTSADLFGAADEIEIEHGDAVYRMRITSMGKLILTK</sequence>
<accession>A0A4R2MXR1</accession>
<evidence type="ECO:0000313" key="3">
    <source>
        <dbReference type="Proteomes" id="UP000295106"/>
    </source>
</evidence>
<feature type="region of interest" description="Disordered" evidence="1">
    <location>
        <begin position="1"/>
        <end position="38"/>
    </location>
</feature>
<dbReference type="Proteomes" id="UP000295106">
    <property type="component" value="Unassembled WGS sequence"/>
</dbReference>
<reference evidence="2 3" key="1">
    <citation type="submission" date="2019-03" db="EMBL/GenBank/DDBJ databases">
        <title>Genomic Encyclopedia of Type Strains, Phase IV (KMG-IV): sequencing the most valuable type-strain genomes for metagenomic binning, comparative biology and taxonomic classification.</title>
        <authorList>
            <person name="Goeker M."/>
        </authorList>
    </citation>
    <scope>NUCLEOTIDE SEQUENCE [LARGE SCALE GENOMIC DNA]</scope>
    <source>
        <strain evidence="2 3">DSM 1709</strain>
    </source>
</reference>
<dbReference type="EMBL" id="SLXD01000001">
    <property type="protein sequence ID" value="TCP05413.1"/>
    <property type="molecule type" value="Genomic_DNA"/>
</dbReference>
<proteinExistence type="predicted"/>
<dbReference type="AlphaFoldDB" id="A0A4R2MXR1"/>
<evidence type="ECO:0000256" key="1">
    <source>
        <dbReference type="SAM" id="MobiDB-lite"/>
    </source>
</evidence>
<name>A0A4R2MXR1_RUBGE</name>
<organism evidence="2 3">
    <name type="scientific">Rubrivivax gelatinosus</name>
    <name type="common">Rhodocyclus gelatinosus</name>
    <name type="synonym">Rhodopseudomonas gelatinosa</name>
    <dbReference type="NCBI Taxonomy" id="28068"/>
    <lineage>
        <taxon>Bacteria</taxon>
        <taxon>Pseudomonadati</taxon>
        <taxon>Pseudomonadota</taxon>
        <taxon>Betaproteobacteria</taxon>
        <taxon>Burkholderiales</taxon>
        <taxon>Sphaerotilaceae</taxon>
        <taxon>Rubrivivax</taxon>
    </lineage>
</organism>
<dbReference type="RefSeq" id="WP_242478623.1">
    <property type="nucleotide sequence ID" value="NZ_CP181386.1"/>
</dbReference>
<dbReference type="InterPro" id="IPR019600">
    <property type="entry name" value="Hemin_uptake_protein_HemP"/>
</dbReference>
<protein>
    <submittedName>
        <fullName evidence="2">Hemin uptake protein HemP</fullName>
    </submittedName>
</protein>
<evidence type="ECO:0000313" key="2">
    <source>
        <dbReference type="EMBL" id="TCP05413.1"/>
    </source>
</evidence>
<gene>
    <name evidence="2" type="ORF">EV684_101285</name>
</gene>
<comment type="caution">
    <text evidence="2">The sequence shown here is derived from an EMBL/GenBank/DDBJ whole genome shotgun (WGS) entry which is preliminary data.</text>
</comment>